<dbReference type="InterPro" id="IPR051724">
    <property type="entry name" value="Actin_motor_Myosin"/>
</dbReference>
<dbReference type="GO" id="GO:0003774">
    <property type="term" value="F:cytoskeletal motor activity"/>
    <property type="evidence" value="ECO:0007669"/>
    <property type="project" value="UniProtKB-UniRule"/>
</dbReference>
<dbReference type="PANTHER" id="PTHR46049:SF10">
    <property type="entry name" value="MYOSIN VIIA"/>
    <property type="match status" value="1"/>
</dbReference>
<evidence type="ECO:0000256" key="2">
    <source>
        <dbReference type="ARBA" id="ARBA00022840"/>
    </source>
</evidence>
<gene>
    <name evidence="8" type="ORF">PXEA_LOCUS26489</name>
</gene>
<reference evidence="8" key="1">
    <citation type="submission" date="2018-11" db="EMBL/GenBank/DDBJ databases">
        <authorList>
            <consortium name="Pathogen Informatics"/>
        </authorList>
    </citation>
    <scope>NUCLEOTIDE SEQUENCE</scope>
</reference>
<keyword evidence="9" id="KW-1185">Reference proteome</keyword>
<dbReference type="InterPro" id="IPR027417">
    <property type="entry name" value="P-loop_NTPase"/>
</dbReference>
<dbReference type="SUPFAM" id="SSF52540">
    <property type="entry name" value="P-loop containing nucleoside triphosphate hydrolases"/>
    <property type="match status" value="1"/>
</dbReference>
<keyword evidence="6" id="KW-0812">Transmembrane</keyword>
<dbReference type="InterPro" id="IPR036961">
    <property type="entry name" value="Kinesin_motor_dom_sf"/>
</dbReference>
<comment type="similarity">
    <text evidence="5">Belongs to the TRAFAC class myosin-kinesin ATPase superfamily. Myosin family.</text>
</comment>
<dbReference type="Proteomes" id="UP000784294">
    <property type="component" value="Unassembled WGS sequence"/>
</dbReference>
<dbReference type="Gene3D" id="3.40.850.10">
    <property type="entry name" value="Kinesin motor domain"/>
    <property type="match status" value="1"/>
</dbReference>
<evidence type="ECO:0000256" key="4">
    <source>
        <dbReference type="ARBA" id="ARBA00023175"/>
    </source>
</evidence>
<keyword evidence="1 5" id="KW-0547">Nucleotide-binding</keyword>
<evidence type="ECO:0000313" key="9">
    <source>
        <dbReference type="Proteomes" id="UP000784294"/>
    </source>
</evidence>
<dbReference type="OrthoDB" id="10055605at2759"/>
<keyword evidence="5" id="KW-0009">Actin-binding</keyword>
<dbReference type="PANTHER" id="PTHR46049">
    <property type="entry name" value="AGAP003327-PA"/>
    <property type="match status" value="1"/>
</dbReference>
<keyword evidence="4 5" id="KW-0505">Motor protein</keyword>
<evidence type="ECO:0000259" key="7">
    <source>
        <dbReference type="PROSITE" id="PS51456"/>
    </source>
</evidence>
<dbReference type="PRINTS" id="PR00193">
    <property type="entry name" value="MYOSINHEAVY"/>
</dbReference>
<evidence type="ECO:0000256" key="5">
    <source>
        <dbReference type="PROSITE-ProRule" id="PRU00782"/>
    </source>
</evidence>
<keyword evidence="6" id="KW-1133">Transmembrane helix</keyword>
<sequence>MHPSSIGGVEDMISLGELNEGGILRNLQIRYYQNKIYTYTGSILVALNPYHILPLYTAEKIQLYRRKKIGELPPHLFAIGDNAYSNMLRHSTGQCIIISGESGAGKTESTKLLLQFLAAVSGRQSSIEHQILDSNPIMEVLIETLGEEYSVVFSFERHDIFTLQLSFSPPPLHPCAGNFDQSLLYYYVVLFPSLILVSLLLRKIRLLYCFFTYFTGILPSRLS</sequence>
<evidence type="ECO:0000313" key="8">
    <source>
        <dbReference type="EMBL" id="VEL33049.1"/>
    </source>
</evidence>
<feature type="domain" description="Myosin motor" evidence="7">
    <location>
        <begin position="7"/>
        <end position="223"/>
    </location>
</feature>
<keyword evidence="6" id="KW-0472">Membrane</keyword>
<accession>A0A448XBL8</accession>
<dbReference type="PROSITE" id="PS51456">
    <property type="entry name" value="MYOSIN_MOTOR"/>
    <property type="match status" value="1"/>
</dbReference>
<dbReference type="InterPro" id="IPR001609">
    <property type="entry name" value="Myosin_head_motor_dom-like"/>
</dbReference>
<dbReference type="GO" id="GO:0016459">
    <property type="term" value="C:myosin complex"/>
    <property type="evidence" value="ECO:0007669"/>
    <property type="project" value="UniProtKB-KW"/>
</dbReference>
<feature type="transmembrane region" description="Helical" evidence="6">
    <location>
        <begin position="183"/>
        <end position="201"/>
    </location>
</feature>
<dbReference type="Pfam" id="PF00063">
    <property type="entry name" value="Myosin_head"/>
    <property type="match status" value="1"/>
</dbReference>
<keyword evidence="2 5" id="KW-0067">ATP-binding</keyword>
<name>A0A448XBL8_9PLAT</name>
<dbReference type="GO" id="GO:0003779">
    <property type="term" value="F:actin binding"/>
    <property type="evidence" value="ECO:0007669"/>
    <property type="project" value="UniProtKB-KW"/>
</dbReference>
<dbReference type="GO" id="GO:0005524">
    <property type="term" value="F:ATP binding"/>
    <property type="evidence" value="ECO:0007669"/>
    <property type="project" value="UniProtKB-UniRule"/>
</dbReference>
<comment type="caution">
    <text evidence="5">Lacks conserved residue(s) required for the propagation of feature annotation.</text>
</comment>
<dbReference type="EMBL" id="CAAALY010245083">
    <property type="protein sequence ID" value="VEL33049.1"/>
    <property type="molecule type" value="Genomic_DNA"/>
</dbReference>
<evidence type="ECO:0000256" key="6">
    <source>
        <dbReference type="SAM" id="Phobius"/>
    </source>
</evidence>
<evidence type="ECO:0000256" key="1">
    <source>
        <dbReference type="ARBA" id="ARBA00022741"/>
    </source>
</evidence>
<comment type="caution">
    <text evidence="8">The sequence shown here is derived from an EMBL/GenBank/DDBJ whole genome shotgun (WGS) entry which is preliminary data.</text>
</comment>
<protein>
    <recommendedName>
        <fullName evidence="7">Myosin motor domain-containing protein</fullName>
    </recommendedName>
</protein>
<evidence type="ECO:0000256" key="3">
    <source>
        <dbReference type="ARBA" id="ARBA00023123"/>
    </source>
</evidence>
<dbReference type="SMART" id="SM00242">
    <property type="entry name" value="MYSc"/>
    <property type="match status" value="1"/>
</dbReference>
<proteinExistence type="inferred from homology"/>
<organism evidence="8 9">
    <name type="scientific">Protopolystoma xenopodis</name>
    <dbReference type="NCBI Taxonomy" id="117903"/>
    <lineage>
        <taxon>Eukaryota</taxon>
        <taxon>Metazoa</taxon>
        <taxon>Spiralia</taxon>
        <taxon>Lophotrochozoa</taxon>
        <taxon>Platyhelminthes</taxon>
        <taxon>Monogenea</taxon>
        <taxon>Polyopisthocotylea</taxon>
        <taxon>Polystomatidea</taxon>
        <taxon>Polystomatidae</taxon>
        <taxon>Protopolystoma</taxon>
    </lineage>
</organism>
<feature type="binding site" evidence="5">
    <location>
        <begin position="100"/>
        <end position="107"/>
    </location>
    <ligand>
        <name>ATP</name>
        <dbReference type="ChEBI" id="CHEBI:30616"/>
    </ligand>
</feature>
<dbReference type="AlphaFoldDB" id="A0A448XBL8"/>
<keyword evidence="3 5" id="KW-0518">Myosin</keyword>